<evidence type="ECO:0000259" key="13">
    <source>
        <dbReference type="Pfam" id="PF02932"/>
    </source>
</evidence>
<evidence type="ECO:0000256" key="1">
    <source>
        <dbReference type="ARBA" id="ARBA00004141"/>
    </source>
</evidence>
<dbReference type="Proteomes" id="UP000001593">
    <property type="component" value="Unassembled WGS sequence"/>
</dbReference>
<sequence>GGPVIVDVEAYVASIGAIDEKKMEFSVDIFFRQRWREERLCYLPQAGKGSGQRLILNPVLLKNTWRPDVFIKNSKEARFHEVPSDNVMYGISPDGNILLSSRITTTLSCQMNFRRFPMDVQKCHFQTGSYGHTEDDIVIRCRGGKGLIISDEVEISQYSITEVTSRDFKGVYNTGVFSEPIATIVLKRRLMYYVYGYYLPAGLVVFLSWISFWIDPRSVPARVSLGVITILAMGSFLHGGKGPSVSYATALDVYIISCYVFVFTSLLEFSLVHCGMTYCEKQEAKK</sequence>
<dbReference type="CDD" id="cd19049">
    <property type="entry name" value="LGIC_TM_anion"/>
    <property type="match status" value="1"/>
</dbReference>
<dbReference type="GO" id="GO:0005886">
    <property type="term" value="C:plasma membrane"/>
    <property type="evidence" value="ECO:0007669"/>
    <property type="project" value="UniProtKB-SubCell"/>
</dbReference>
<dbReference type="InterPro" id="IPR038050">
    <property type="entry name" value="Neuro_actylchol_rec"/>
</dbReference>
<dbReference type="AlphaFoldDB" id="A7SCG0"/>
<dbReference type="PROSITE" id="PS00236">
    <property type="entry name" value="NEUROTR_ION_CHANNEL"/>
    <property type="match status" value="1"/>
</dbReference>
<evidence type="ECO:0000256" key="2">
    <source>
        <dbReference type="ARBA" id="ARBA00004236"/>
    </source>
</evidence>
<feature type="transmembrane region" description="Helical" evidence="11">
    <location>
        <begin position="220"/>
        <end position="239"/>
    </location>
</feature>
<proteinExistence type="inferred from homology"/>
<dbReference type="GO" id="GO:0004888">
    <property type="term" value="F:transmembrane signaling receptor activity"/>
    <property type="evidence" value="ECO:0007669"/>
    <property type="project" value="InterPro"/>
</dbReference>
<comment type="caution">
    <text evidence="11">Lacks conserved residue(s) required for the propagation of feature annotation.</text>
</comment>
<keyword evidence="10 11" id="KW-0407">Ion channel</keyword>
<evidence type="ECO:0000256" key="7">
    <source>
        <dbReference type="ARBA" id="ARBA00022989"/>
    </source>
</evidence>
<dbReference type="InParanoid" id="A7SCG0"/>
<accession>A7SCG0</accession>
<dbReference type="Pfam" id="PF02931">
    <property type="entry name" value="Neur_chan_LBD"/>
    <property type="match status" value="1"/>
</dbReference>
<dbReference type="GO" id="GO:0005230">
    <property type="term" value="F:extracellular ligand-gated monoatomic ion channel activity"/>
    <property type="evidence" value="ECO:0007669"/>
    <property type="project" value="InterPro"/>
</dbReference>
<dbReference type="KEGG" id="nve:5510153"/>
<keyword evidence="15" id="KW-1185">Reference proteome</keyword>
<keyword evidence="9 11" id="KW-0472">Membrane</keyword>
<dbReference type="Gene3D" id="1.20.58.390">
    <property type="entry name" value="Neurotransmitter-gated ion-channel transmembrane domain"/>
    <property type="match status" value="1"/>
</dbReference>
<comment type="subcellular location">
    <subcellularLocation>
        <location evidence="2">Cell membrane</location>
    </subcellularLocation>
    <subcellularLocation>
        <location evidence="1">Membrane</location>
        <topology evidence="1">Multi-pass membrane protein</topology>
    </subcellularLocation>
</comment>
<evidence type="ECO:0000256" key="3">
    <source>
        <dbReference type="ARBA" id="ARBA00022448"/>
    </source>
</evidence>
<keyword evidence="3 11" id="KW-0813">Transport</keyword>
<dbReference type="InterPro" id="IPR006029">
    <property type="entry name" value="Neurotrans-gated_channel_TM"/>
</dbReference>
<dbReference type="PRINTS" id="PR00252">
    <property type="entry name" value="NRIONCHANNEL"/>
</dbReference>
<evidence type="ECO:0000313" key="14">
    <source>
        <dbReference type="EMBL" id="EDO38597.1"/>
    </source>
</evidence>
<evidence type="ECO:0000256" key="9">
    <source>
        <dbReference type="ARBA" id="ARBA00023136"/>
    </source>
</evidence>
<feature type="domain" description="Neurotransmitter-gated ion-channel transmembrane" evidence="13">
    <location>
        <begin position="198"/>
        <end position="273"/>
    </location>
</feature>
<evidence type="ECO:0000256" key="11">
    <source>
        <dbReference type="RuleBase" id="RU000687"/>
    </source>
</evidence>
<dbReference type="SUPFAM" id="SSF90112">
    <property type="entry name" value="Neurotransmitter-gated ion-channel transmembrane pore"/>
    <property type="match status" value="1"/>
</dbReference>
<evidence type="ECO:0000259" key="12">
    <source>
        <dbReference type="Pfam" id="PF02931"/>
    </source>
</evidence>
<comment type="similarity">
    <text evidence="11">Belongs to the ligand-gated ion channel (TC 1.A.9) family.</text>
</comment>
<evidence type="ECO:0000256" key="5">
    <source>
        <dbReference type="ARBA" id="ARBA00022692"/>
    </source>
</evidence>
<keyword evidence="7 11" id="KW-1133">Transmembrane helix</keyword>
<dbReference type="PRINTS" id="PR00253">
    <property type="entry name" value="GABAARECEPTR"/>
</dbReference>
<dbReference type="InterPro" id="IPR006028">
    <property type="entry name" value="GABAA/Glycine_rcpt"/>
</dbReference>
<dbReference type="Gene3D" id="2.70.170.10">
    <property type="entry name" value="Neurotransmitter-gated ion-channel ligand-binding domain"/>
    <property type="match status" value="1"/>
</dbReference>
<evidence type="ECO:0000256" key="10">
    <source>
        <dbReference type="ARBA" id="ARBA00023303"/>
    </source>
</evidence>
<protein>
    <submittedName>
        <fullName evidence="14">Uncharacterized protein</fullName>
    </submittedName>
</protein>
<evidence type="ECO:0000313" key="15">
    <source>
        <dbReference type="Proteomes" id="UP000001593"/>
    </source>
</evidence>
<dbReference type="InterPro" id="IPR006201">
    <property type="entry name" value="Neur_channel"/>
</dbReference>
<dbReference type="OMA" id="TEFHNAP"/>
<dbReference type="eggNOG" id="KOG3644">
    <property type="taxonomic scope" value="Eukaryota"/>
</dbReference>
<keyword evidence="6" id="KW-0732">Signal</keyword>
<dbReference type="InterPro" id="IPR018000">
    <property type="entry name" value="Neurotransmitter_ion_chnl_CS"/>
</dbReference>
<feature type="transmembrane region" description="Helical" evidence="11">
    <location>
        <begin position="251"/>
        <end position="272"/>
    </location>
</feature>
<name>A7SCG0_NEMVE</name>
<dbReference type="FunFam" id="2.70.170.10:FF:000045">
    <property type="entry name" value="Predicted protein"/>
    <property type="match status" value="1"/>
</dbReference>
<evidence type="ECO:0000256" key="8">
    <source>
        <dbReference type="ARBA" id="ARBA00023065"/>
    </source>
</evidence>
<feature type="non-terminal residue" evidence="14">
    <location>
        <position position="286"/>
    </location>
</feature>
<feature type="domain" description="Neurotransmitter-gated ion-channel ligand-binding" evidence="12">
    <location>
        <begin position="3"/>
        <end position="189"/>
    </location>
</feature>
<dbReference type="SUPFAM" id="SSF63712">
    <property type="entry name" value="Nicotinic receptor ligand binding domain-like"/>
    <property type="match status" value="1"/>
</dbReference>
<dbReference type="PANTHER" id="PTHR18945">
    <property type="entry name" value="NEUROTRANSMITTER GATED ION CHANNEL"/>
    <property type="match status" value="1"/>
</dbReference>
<reference evidence="14 15" key="1">
    <citation type="journal article" date="2007" name="Science">
        <title>Sea anemone genome reveals ancestral eumetazoan gene repertoire and genomic organization.</title>
        <authorList>
            <person name="Putnam N.H."/>
            <person name="Srivastava M."/>
            <person name="Hellsten U."/>
            <person name="Dirks B."/>
            <person name="Chapman J."/>
            <person name="Salamov A."/>
            <person name="Terry A."/>
            <person name="Shapiro H."/>
            <person name="Lindquist E."/>
            <person name="Kapitonov V.V."/>
            <person name="Jurka J."/>
            <person name="Genikhovich G."/>
            <person name="Grigoriev I.V."/>
            <person name="Lucas S.M."/>
            <person name="Steele R.E."/>
            <person name="Finnerty J.R."/>
            <person name="Technau U."/>
            <person name="Martindale M.Q."/>
            <person name="Rokhsar D.S."/>
        </authorList>
    </citation>
    <scope>NUCLEOTIDE SEQUENCE [LARGE SCALE GENOMIC DNA]</scope>
    <source>
        <strain evidence="15">CH2 X CH6</strain>
    </source>
</reference>
<keyword evidence="4" id="KW-1003">Cell membrane</keyword>
<keyword evidence="5 11" id="KW-0812">Transmembrane</keyword>
<gene>
    <name evidence="14" type="ORF">NEMVEDRAFT_v1g113361</name>
</gene>
<keyword evidence="8 11" id="KW-0406">Ion transport</keyword>
<organism evidence="14 15">
    <name type="scientific">Nematostella vectensis</name>
    <name type="common">Starlet sea anemone</name>
    <dbReference type="NCBI Taxonomy" id="45351"/>
    <lineage>
        <taxon>Eukaryota</taxon>
        <taxon>Metazoa</taxon>
        <taxon>Cnidaria</taxon>
        <taxon>Anthozoa</taxon>
        <taxon>Hexacorallia</taxon>
        <taxon>Actiniaria</taxon>
        <taxon>Edwardsiidae</taxon>
        <taxon>Nematostella</taxon>
    </lineage>
</organism>
<dbReference type="PhylomeDB" id="A7SCG0"/>
<evidence type="ECO:0000256" key="6">
    <source>
        <dbReference type="ARBA" id="ARBA00022729"/>
    </source>
</evidence>
<dbReference type="InterPro" id="IPR036719">
    <property type="entry name" value="Neuro-gated_channel_TM_sf"/>
</dbReference>
<feature type="transmembrane region" description="Helical" evidence="11">
    <location>
        <begin position="192"/>
        <end position="214"/>
    </location>
</feature>
<dbReference type="InterPro" id="IPR006202">
    <property type="entry name" value="Neur_chan_lig-bd"/>
</dbReference>
<dbReference type="FunFam" id="1.20.58.390:FF:000138">
    <property type="entry name" value="Predicted protein"/>
    <property type="match status" value="1"/>
</dbReference>
<dbReference type="InterPro" id="IPR036734">
    <property type="entry name" value="Neur_chan_lig-bd_sf"/>
</dbReference>
<dbReference type="CDD" id="cd18990">
    <property type="entry name" value="LGIC_ECD_GABAAR"/>
    <property type="match status" value="1"/>
</dbReference>
<feature type="non-terminal residue" evidence="14">
    <location>
        <position position="1"/>
    </location>
</feature>
<dbReference type="STRING" id="45351.A7SCG0"/>
<evidence type="ECO:0000256" key="4">
    <source>
        <dbReference type="ARBA" id="ARBA00022475"/>
    </source>
</evidence>
<dbReference type="Pfam" id="PF02932">
    <property type="entry name" value="Neur_chan_memb"/>
    <property type="match status" value="1"/>
</dbReference>
<dbReference type="HOGENOM" id="CLU_010920_1_2_1"/>
<dbReference type="EMBL" id="DS469623">
    <property type="protein sequence ID" value="EDO38597.1"/>
    <property type="molecule type" value="Genomic_DNA"/>
</dbReference>